<evidence type="ECO:0000313" key="19">
    <source>
        <dbReference type="EMBL" id="SEE98917.1"/>
    </source>
</evidence>
<evidence type="ECO:0000256" key="12">
    <source>
        <dbReference type="ARBA" id="ARBA00023012"/>
    </source>
</evidence>
<dbReference type="Pfam" id="PF00512">
    <property type="entry name" value="HisKA"/>
    <property type="match status" value="1"/>
</dbReference>
<organism evidence="19 20">
    <name type="scientific">Ruania alba</name>
    <dbReference type="NCBI Taxonomy" id="648782"/>
    <lineage>
        <taxon>Bacteria</taxon>
        <taxon>Bacillati</taxon>
        <taxon>Actinomycetota</taxon>
        <taxon>Actinomycetes</taxon>
        <taxon>Micrococcales</taxon>
        <taxon>Ruaniaceae</taxon>
        <taxon>Ruania</taxon>
    </lineage>
</organism>
<reference evidence="20" key="1">
    <citation type="submission" date="2016-10" db="EMBL/GenBank/DDBJ databases">
        <authorList>
            <person name="Varghese N."/>
            <person name="Submissions S."/>
        </authorList>
    </citation>
    <scope>NUCLEOTIDE SEQUENCE [LARGE SCALE GENOMIC DNA]</scope>
    <source>
        <strain evidence="20">DSM 21368</strain>
    </source>
</reference>
<dbReference type="PANTHER" id="PTHR45436">
    <property type="entry name" value="SENSOR HISTIDINE KINASE YKOH"/>
    <property type="match status" value="1"/>
</dbReference>
<keyword evidence="7 16" id="KW-0812">Transmembrane</keyword>
<dbReference type="Proteomes" id="UP000199220">
    <property type="component" value="Unassembled WGS sequence"/>
</dbReference>
<sequence>MRRRARVYARFGMRAWRRSLRLRVALSTVVVGTLALALLAALLSDQVRDGLFEERRDQVLADAASRAEVAQEQFDSATVSTAQDAQQLANTAVGTLQQSAVGIEGVLLLRSPDPDSPVLIFAPVTDDSLRPAISEELREQVREEQFQQWQSVDLATGDDPEPGMVVGSPVTIPVAGAYELYIVYSLAPEQANLELLQGVLAVGAISLVVLLLVMTWYLTRQVLDPVRQAARTAERLADGRLTERMEIRGHDELARLGMSFNEMAASLQDQIERLAHLSRMQQRFVSDVSHELRTPLSTVRMAAEVLYLARADFPPTQARSAELLQNQLDRFESLLVDLLEISRFDAGAAVLDVEQLDLRGVVERVVEITEPIAAERGSSLSVDVPDQPCTADMDARRVERVLRNLLVNAIEHGEGRPIEVRVAMHETAVSVLVRDHGIGMTAPEAARVFDRFWRADPARARTLGGTGLGLAIALEDARLHGGGLDAWGSPGEGAAFRLTLPRRAGMEIGRPPLELHPVRIEREPTHEHDPAGPAELPELGTPAGGIPTVTGEEDPR</sequence>
<keyword evidence="10" id="KW-0067">ATP-binding</keyword>
<dbReference type="InterPro" id="IPR036097">
    <property type="entry name" value="HisK_dim/P_sf"/>
</dbReference>
<dbReference type="EC" id="2.7.13.3" evidence="3"/>
<evidence type="ECO:0000256" key="3">
    <source>
        <dbReference type="ARBA" id="ARBA00012438"/>
    </source>
</evidence>
<dbReference type="InterPro" id="IPR004358">
    <property type="entry name" value="Sig_transdc_His_kin-like_C"/>
</dbReference>
<evidence type="ECO:0000256" key="1">
    <source>
        <dbReference type="ARBA" id="ARBA00000085"/>
    </source>
</evidence>
<dbReference type="SUPFAM" id="SSF55874">
    <property type="entry name" value="ATPase domain of HSP90 chaperone/DNA topoisomerase II/histidine kinase"/>
    <property type="match status" value="1"/>
</dbReference>
<dbReference type="InterPro" id="IPR003661">
    <property type="entry name" value="HisK_dim/P_dom"/>
</dbReference>
<comment type="subcellular location">
    <subcellularLocation>
        <location evidence="2">Cell membrane</location>
        <topology evidence="2">Multi-pass membrane protein</topology>
    </subcellularLocation>
</comment>
<dbReference type="CDD" id="cd00075">
    <property type="entry name" value="HATPase"/>
    <property type="match status" value="1"/>
</dbReference>
<dbReference type="PROSITE" id="PS50109">
    <property type="entry name" value="HIS_KIN"/>
    <property type="match status" value="1"/>
</dbReference>
<evidence type="ECO:0000256" key="13">
    <source>
        <dbReference type="ARBA" id="ARBA00023136"/>
    </source>
</evidence>
<evidence type="ECO:0000259" key="17">
    <source>
        <dbReference type="PROSITE" id="PS50109"/>
    </source>
</evidence>
<keyword evidence="13 16" id="KW-0472">Membrane</keyword>
<evidence type="ECO:0000256" key="16">
    <source>
        <dbReference type="SAM" id="Phobius"/>
    </source>
</evidence>
<feature type="compositionally biased region" description="Basic and acidic residues" evidence="15">
    <location>
        <begin position="521"/>
        <end position="530"/>
    </location>
</feature>
<keyword evidence="4" id="KW-1003">Cell membrane</keyword>
<evidence type="ECO:0000256" key="4">
    <source>
        <dbReference type="ARBA" id="ARBA00022475"/>
    </source>
</evidence>
<evidence type="ECO:0000259" key="18">
    <source>
        <dbReference type="PROSITE" id="PS50885"/>
    </source>
</evidence>
<evidence type="ECO:0000256" key="10">
    <source>
        <dbReference type="ARBA" id="ARBA00022840"/>
    </source>
</evidence>
<accession>A0A1H5NDI0</accession>
<dbReference type="InterPro" id="IPR047669">
    <property type="entry name" value="MtrAB_MtrB"/>
</dbReference>
<dbReference type="Pfam" id="PF00672">
    <property type="entry name" value="HAMP"/>
    <property type="match status" value="1"/>
</dbReference>
<dbReference type="SMART" id="SM00304">
    <property type="entry name" value="HAMP"/>
    <property type="match status" value="1"/>
</dbReference>
<name>A0A1H5NDI0_9MICO</name>
<dbReference type="InterPro" id="IPR005467">
    <property type="entry name" value="His_kinase_dom"/>
</dbReference>
<gene>
    <name evidence="19" type="ORF">SAMN04488554_4159</name>
</gene>
<dbReference type="Pfam" id="PF02518">
    <property type="entry name" value="HATPase_c"/>
    <property type="match status" value="1"/>
</dbReference>
<dbReference type="FunFam" id="3.30.565.10:FF:000013">
    <property type="entry name" value="Two-component sensor histidine kinase"/>
    <property type="match status" value="1"/>
</dbReference>
<evidence type="ECO:0000256" key="15">
    <source>
        <dbReference type="SAM" id="MobiDB-lite"/>
    </source>
</evidence>
<dbReference type="CDD" id="cd06225">
    <property type="entry name" value="HAMP"/>
    <property type="match status" value="1"/>
</dbReference>
<dbReference type="PROSITE" id="PS50885">
    <property type="entry name" value="HAMP"/>
    <property type="match status" value="1"/>
</dbReference>
<dbReference type="CDD" id="cd00082">
    <property type="entry name" value="HisKA"/>
    <property type="match status" value="1"/>
</dbReference>
<dbReference type="GO" id="GO:0000155">
    <property type="term" value="F:phosphorelay sensor kinase activity"/>
    <property type="evidence" value="ECO:0007669"/>
    <property type="project" value="InterPro"/>
</dbReference>
<feature type="transmembrane region" description="Helical" evidence="16">
    <location>
        <begin position="195"/>
        <end position="218"/>
    </location>
</feature>
<proteinExistence type="predicted"/>
<evidence type="ECO:0000256" key="2">
    <source>
        <dbReference type="ARBA" id="ARBA00004651"/>
    </source>
</evidence>
<dbReference type="InterPro" id="IPR003660">
    <property type="entry name" value="HAMP_dom"/>
</dbReference>
<protein>
    <recommendedName>
        <fullName evidence="14">Sensor histidine kinase MtrB</fullName>
        <ecNumber evidence="3">2.7.13.3</ecNumber>
    </recommendedName>
</protein>
<evidence type="ECO:0000256" key="5">
    <source>
        <dbReference type="ARBA" id="ARBA00022553"/>
    </source>
</evidence>
<keyword evidence="11 16" id="KW-1133">Transmembrane helix</keyword>
<dbReference type="STRING" id="648782.SAMN04488554_4159"/>
<evidence type="ECO:0000256" key="14">
    <source>
        <dbReference type="ARBA" id="ARBA00035305"/>
    </source>
</evidence>
<dbReference type="InterPro" id="IPR050428">
    <property type="entry name" value="TCS_sensor_his_kinase"/>
</dbReference>
<dbReference type="GO" id="GO:0005524">
    <property type="term" value="F:ATP binding"/>
    <property type="evidence" value="ECO:0007669"/>
    <property type="project" value="UniProtKB-KW"/>
</dbReference>
<keyword evidence="20" id="KW-1185">Reference proteome</keyword>
<keyword evidence="12" id="KW-0902">Two-component regulatory system</keyword>
<comment type="catalytic activity">
    <reaction evidence="1">
        <text>ATP + protein L-histidine = ADP + protein N-phospho-L-histidine.</text>
        <dbReference type="EC" id="2.7.13.3"/>
    </reaction>
</comment>
<evidence type="ECO:0000256" key="7">
    <source>
        <dbReference type="ARBA" id="ARBA00022692"/>
    </source>
</evidence>
<dbReference type="FunFam" id="1.10.287.130:FF:000010">
    <property type="entry name" value="Two-component sensor histidine kinase"/>
    <property type="match status" value="1"/>
</dbReference>
<dbReference type="GO" id="GO:0005886">
    <property type="term" value="C:plasma membrane"/>
    <property type="evidence" value="ECO:0007669"/>
    <property type="project" value="UniProtKB-SubCell"/>
</dbReference>
<dbReference type="NCBIfam" id="NF040691">
    <property type="entry name" value="MtrAB_MtrB"/>
    <property type="match status" value="1"/>
</dbReference>
<keyword evidence="5" id="KW-0597">Phosphoprotein</keyword>
<evidence type="ECO:0000256" key="8">
    <source>
        <dbReference type="ARBA" id="ARBA00022741"/>
    </source>
</evidence>
<keyword evidence="8" id="KW-0547">Nucleotide-binding</keyword>
<feature type="domain" description="HAMP" evidence="18">
    <location>
        <begin position="220"/>
        <end position="272"/>
    </location>
</feature>
<dbReference type="SMART" id="SM00387">
    <property type="entry name" value="HATPase_c"/>
    <property type="match status" value="1"/>
</dbReference>
<dbReference type="SUPFAM" id="SSF158472">
    <property type="entry name" value="HAMP domain-like"/>
    <property type="match status" value="1"/>
</dbReference>
<dbReference type="SMART" id="SM00388">
    <property type="entry name" value="HisKA"/>
    <property type="match status" value="1"/>
</dbReference>
<dbReference type="InterPro" id="IPR036890">
    <property type="entry name" value="HATPase_C_sf"/>
</dbReference>
<dbReference type="SUPFAM" id="SSF47384">
    <property type="entry name" value="Homodimeric domain of signal transducing histidine kinase"/>
    <property type="match status" value="1"/>
</dbReference>
<dbReference type="AlphaFoldDB" id="A0A1H5NDI0"/>
<dbReference type="EMBL" id="FNTX01000002">
    <property type="protein sequence ID" value="SEE98917.1"/>
    <property type="molecule type" value="Genomic_DNA"/>
</dbReference>
<evidence type="ECO:0000256" key="9">
    <source>
        <dbReference type="ARBA" id="ARBA00022777"/>
    </source>
</evidence>
<evidence type="ECO:0000256" key="11">
    <source>
        <dbReference type="ARBA" id="ARBA00022989"/>
    </source>
</evidence>
<dbReference type="InterPro" id="IPR003594">
    <property type="entry name" value="HATPase_dom"/>
</dbReference>
<evidence type="ECO:0000256" key="6">
    <source>
        <dbReference type="ARBA" id="ARBA00022679"/>
    </source>
</evidence>
<dbReference type="PRINTS" id="PR00344">
    <property type="entry name" value="BCTRLSENSOR"/>
</dbReference>
<feature type="region of interest" description="Disordered" evidence="15">
    <location>
        <begin position="521"/>
        <end position="556"/>
    </location>
</feature>
<dbReference type="PANTHER" id="PTHR45436:SF5">
    <property type="entry name" value="SENSOR HISTIDINE KINASE TRCS"/>
    <property type="match status" value="1"/>
</dbReference>
<dbReference type="Gene3D" id="6.10.340.10">
    <property type="match status" value="1"/>
</dbReference>
<keyword evidence="9 19" id="KW-0418">Kinase</keyword>
<dbReference type="Gene3D" id="3.30.565.10">
    <property type="entry name" value="Histidine kinase-like ATPase, C-terminal domain"/>
    <property type="match status" value="1"/>
</dbReference>
<dbReference type="Gene3D" id="1.10.287.130">
    <property type="match status" value="1"/>
</dbReference>
<feature type="domain" description="Histidine kinase" evidence="17">
    <location>
        <begin position="287"/>
        <end position="504"/>
    </location>
</feature>
<keyword evidence="6" id="KW-0808">Transferase</keyword>
<evidence type="ECO:0000313" key="20">
    <source>
        <dbReference type="Proteomes" id="UP000199220"/>
    </source>
</evidence>